<dbReference type="PANTHER" id="PTHR42684:SF17">
    <property type="entry name" value="ADENOSYLMETHIONINE-8-AMINO-7-OXONONANOATE AMINOTRANSFERASE"/>
    <property type="match status" value="1"/>
</dbReference>
<feature type="site" description="Participates in the substrate recognition with KAPA and in a stacking interaction with the adenine ring of SAM" evidence="7">
    <location>
        <position position="19"/>
    </location>
</feature>
<feature type="binding site" evidence="7">
    <location>
        <position position="57"/>
    </location>
    <ligand>
        <name>substrate</name>
    </ligand>
</feature>
<keyword evidence="2 7" id="KW-0032">Aminotransferase</keyword>
<keyword evidence="5 7" id="KW-0093">Biotin biosynthesis</keyword>
<dbReference type="Gene3D" id="3.40.640.10">
    <property type="entry name" value="Type I PLP-dependent aspartate aminotransferase-like (Major domain)"/>
    <property type="match status" value="1"/>
</dbReference>
<feature type="binding site" evidence="7">
    <location>
        <position position="417"/>
    </location>
    <ligand>
        <name>substrate</name>
    </ligand>
</feature>
<keyword evidence="9" id="KW-1185">Reference proteome</keyword>
<comment type="pathway">
    <text evidence="7">Cofactor biosynthesis; biotin biosynthesis; 7,8-diaminononanoate from 8-amino-7-oxononanoate (SAM route): step 1/1.</text>
</comment>
<feature type="binding site" evidence="7">
    <location>
        <begin position="326"/>
        <end position="327"/>
    </location>
    <ligand>
        <name>pyridoxal 5'-phosphate</name>
        <dbReference type="ChEBI" id="CHEBI:597326"/>
    </ligand>
</feature>
<evidence type="ECO:0000313" key="9">
    <source>
        <dbReference type="Proteomes" id="UP000252167"/>
    </source>
</evidence>
<protein>
    <recommendedName>
        <fullName evidence="7">Adenosylmethionine-8-amino-7-oxononanoate aminotransferase</fullName>
        <ecNumber evidence="7">2.6.1.62</ecNumber>
    </recommendedName>
    <alternativeName>
        <fullName evidence="7">7,8-diamino-pelargonic acid aminotransferase</fullName>
        <shortName evidence="7">DAPA AT</shortName>
        <shortName evidence="7">DAPA aminotransferase</shortName>
    </alternativeName>
    <alternativeName>
        <fullName evidence="7">7,8-diaminononanoate synthase</fullName>
        <shortName evidence="7">DANS</shortName>
    </alternativeName>
    <alternativeName>
        <fullName evidence="7">Diaminopelargonic acid synthase</fullName>
    </alternativeName>
</protein>
<gene>
    <name evidence="7 8" type="primary">bioA</name>
    <name evidence="8" type="ORF">C1H84_00955</name>
</gene>
<evidence type="ECO:0000256" key="5">
    <source>
        <dbReference type="ARBA" id="ARBA00022756"/>
    </source>
</evidence>
<comment type="catalytic activity">
    <reaction evidence="7">
        <text>(8S)-8-amino-7-oxononanoate + S-adenosyl-L-methionine = S-adenosyl-4-methylsulfanyl-2-oxobutanoate + (7R,8S)-7,8-diammoniononanoate</text>
        <dbReference type="Rhea" id="RHEA:16861"/>
        <dbReference type="ChEBI" id="CHEBI:16490"/>
        <dbReference type="ChEBI" id="CHEBI:59789"/>
        <dbReference type="ChEBI" id="CHEBI:149468"/>
        <dbReference type="ChEBI" id="CHEBI:149469"/>
        <dbReference type="EC" id="2.6.1.62"/>
    </reaction>
</comment>
<reference evidence="8 9" key="1">
    <citation type="submission" date="2018-01" db="EMBL/GenBank/DDBJ databases">
        <title>Glutamicibacter soli strain NHPC-3 Whole genome sequence and assembly.</title>
        <authorList>
            <person name="Choudhury P."/>
            <person name="Gupta D."/>
            <person name="Sengupta K."/>
            <person name="Jawed A."/>
            <person name="Sultana N."/>
            <person name="Saha P."/>
        </authorList>
    </citation>
    <scope>NUCLEOTIDE SEQUENCE [LARGE SCALE GENOMIC DNA]</scope>
    <source>
        <strain evidence="8 9">NHPC-3</strain>
    </source>
</reference>
<feature type="binding site" evidence="7">
    <location>
        <begin position="117"/>
        <end position="118"/>
    </location>
    <ligand>
        <name>pyridoxal 5'-phosphate</name>
        <dbReference type="ChEBI" id="CHEBI:597326"/>
    </ligand>
</feature>
<dbReference type="AlphaFoldDB" id="A0A365YMH4"/>
<dbReference type="Pfam" id="PF00202">
    <property type="entry name" value="Aminotran_3"/>
    <property type="match status" value="1"/>
</dbReference>
<comment type="subcellular location">
    <subcellularLocation>
        <location evidence="7">Cytoplasm</location>
    </subcellularLocation>
</comment>
<dbReference type="GO" id="GO:0004015">
    <property type="term" value="F:adenosylmethionine-8-amino-7-oxononanoate transaminase activity"/>
    <property type="evidence" value="ECO:0007669"/>
    <property type="project" value="UniProtKB-UniRule"/>
</dbReference>
<dbReference type="Proteomes" id="UP000252167">
    <property type="component" value="Unassembled WGS sequence"/>
</dbReference>
<dbReference type="NCBIfam" id="NF004624">
    <property type="entry name" value="PRK05964.1"/>
    <property type="match status" value="1"/>
</dbReference>
<evidence type="ECO:0000256" key="2">
    <source>
        <dbReference type="ARBA" id="ARBA00022576"/>
    </source>
</evidence>
<keyword evidence="3 7" id="KW-0808">Transferase</keyword>
<proteinExistence type="inferred from homology"/>
<comment type="function">
    <text evidence="7">Catalyzes the transfer of the alpha-amino group from S-adenosyl-L-methionine (SAM) to 7-keto-8-aminopelargonic acid (KAPA) to form 7,8-diaminopelargonic acid (DAPA). It is the only aminotransferase known to utilize SAM as an amino donor.</text>
</comment>
<dbReference type="InterPro" id="IPR015422">
    <property type="entry name" value="PyrdxlP-dep_Trfase_small"/>
</dbReference>
<accession>A0A365YMH4</accession>
<feature type="binding site" evidence="7">
    <location>
        <position position="150"/>
    </location>
    <ligand>
        <name>substrate</name>
    </ligand>
</feature>
<feature type="binding site" evidence="7">
    <location>
        <position position="289"/>
    </location>
    <ligand>
        <name>substrate</name>
    </ligand>
</feature>
<dbReference type="Gene3D" id="3.90.1150.10">
    <property type="entry name" value="Aspartate Aminotransferase, domain 1"/>
    <property type="match status" value="1"/>
</dbReference>
<feature type="binding site" evidence="7">
    <location>
        <position position="325"/>
    </location>
    <ligand>
        <name>substrate</name>
    </ligand>
</feature>
<dbReference type="PANTHER" id="PTHR42684">
    <property type="entry name" value="ADENOSYLMETHIONINE-8-AMINO-7-OXONONANOATE AMINOTRANSFERASE"/>
    <property type="match status" value="1"/>
</dbReference>
<dbReference type="HAMAP" id="MF_00834">
    <property type="entry name" value="BioA"/>
    <property type="match status" value="1"/>
</dbReference>
<dbReference type="GO" id="GO:0009102">
    <property type="term" value="P:biotin biosynthetic process"/>
    <property type="evidence" value="ECO:0007669"/>
    <property type="project" value="UniProtKB-UniRule"/>
</dbReference>
<feature type="modified residue" description="N6-(pyridoxal phosphate)lysine" evidence="7">
    <location>
        <position position="289"/>
    </location>
</feature>
<dbReference type="UniPathway" id="UPA00078">
    <property type="reaction ID" value="UER00160"/>
</dbReference>
<evidence type="ECO:0000256" key="4">
    <source>
        <dbReference type="ARBA" id="ARBA00022691"/>
    </source>
</evidence>
<dbReference type="InterPro" id="IPR049704">
    <property type="entry name" value="Aminotrans_3_PPA_site"/>
</dbReference>
<dbReference type="PROSITE" id="PS00600">
    <property type="entry name" value="AA_TRANSFER_CLASS_3"/>
    <property type="match status" value="1"/>
</dbReference>
<dbReference type="EMBL" id="POAF01000001">
    <property type="protein sequence ID" value="RBM03906.1"/>
    <property type="molecule type" value="Genomic_DNA"/>
</dbReference>
<dbReference type="CDD" id="cd00610">
    <property type="entry name" value="OAT_like"/>
    <property type="match status" value="1"/>
</dbReference>
<comment type="caution">
    <text evidence="8">The sequence shown here is derived from an EMBL/GenBank/DDBJ whole genome shotgun (WGS) entry which is preliminary data.</text>
</comment>
<evidence type="ECO:0000256" key="6">
    <source>
        <dbReference type="ARBA" id="ARBA00022898"/>
    </source>
</evidence>
<organism evidence="8 9">
    <name type="scientific">Glutamicibacter soli</name>
    <dbReference type="NCBI Taxonomy" id="453836"/>
    <lineage>
        <taxon>Bacteria</taxon>
        <taxon>Bacillati</taxon>
        <taxon>Actinomycetota</taxon>
        <taxon>Actinomycetes</taxon>
        <taxon>Micrococcales</taxon>
        <taxon>Micrococcaceae</taxon>
        <taxon>Glutamicibacter</taxon>
    </lineage>
</organism>
<dbReference type="InterPro" id="IPR015421">
    <property type="entry name" value="PyrdxlP-dep_Trfase_major"/>
</dbReference>
<keyword evidence="7" id="KW-0963">Cytoplasm</keyword>
<dbReference type="FunFam" id="3.40.640.10:FF:000004">
    <property type="entry name" value="Acetylornithine aminotransferase"/>
    <property type="match status" value="1"/>
</dbReference>
<dbReference type="GO" id="GO:0030170">
    <property type="term" value="F:pyridoxal phosphate binding"/>
    <property type="evidence" value="ECO:0007669"/>
    <property type="project" value="UniProtKB-UniRule"/>
</dbReference>
<keyword evidence="6 7" id="KW-0663">Pyridoxal phosphate</keyword>
<dbReference type="NCBIfam" id="TIGR00508">
    <property type="entry name" value="bioA"/>
    <property type="match status" value="1"/>
</dbReference>
<dbReference type="GO" id="GO:0005737">
    <property type="term" value="C:cytoplasm"/>
    <property type="evidence" value="ECO:0007669"/>
    <property type="project" value="UniProtKB-SubCell"/>
</dbReference>
<evidence type="ECO:0000256" key="3">
    <source>
        <dbReference type="ARBA" id="ARBA00022679"/>
    </source>
</evidence>
<name>A0A365YMH4_9MICC</name>
<dbReference type="InterPro" id="IPR005814">
    <property type="entry name" value="Aminotrans_3"/>
</dbReference>
<feature type="binding site" evidence="7">
    <location>
        <position position="260"/>
    </location>
    <ligand>
        <name>pyridoxal 5'-phosphate</name>
        <dbReference type="ChEBI" id="CHEBI:597326"/>
    </ligand>
</feature>
<evidence type="ECO:0000256" key="1">
    <source>
        <dbReference type="ARBA" id="ARBA00001933"/>
    </source>
</evidence>
<dbReference type="InterPro" id="IPR005815">
    <property type="entry name" value="BioA"/>
</dbReference>
<dbReference type="RefSeq" id="WP_113606303.1">
    <property type="nucleotide sequence ID" value="NZ_POAF01000001.1"/>
</dbReference>
<comment type="similarity">
    <text evidence="7">Belongs to the class-III pyridoxal-phosphate-dependent aminotransferase family. BioA subfamily.</text>
</comment>
<keyword evidence="4 7" id="KW-0949">S-adenosyl-L-methionine</keyword>
<dbReference type="EC" id="2.6.1.62" evidence="7"/>
<comment type="subunit">
    <text evidence="7">Homodimer.</text>
</comment>
<dbReference type="SUPFAM" id="SSF53383">
    <property type="entry name" value="PLP-dependent transferases"/>
    <property type="match status" value="1"/>
</dbReference>
<comment type="cofactor">
    <cofactor evidence="1 7">
        <name>pyridoxal 5'-phosphate</name>
        <dbReference type="ChEBI" id="CHEBI:597326"/>
    </cofactor>
</comment>
<evidence type="ECO:0000313" key="8">
    <source>
        <dbReference type="EMBL" id="RBM03906.1"/>
    </source>
</evidence>
<dbReference type="InterPro" id="IPR015424">
    <property type="entry name" value="PyrdxlP-dep_Trfase"/>
</dbReference>
<sequence length="453" mass="47941">MSTATDLLSRDSGLLWHPYAPLDAGALYAVSGAGGAELTLRDARGAEHRVIDGMASWWSMVHGYRNPVLDAAAHAQIDTFSHVMFGGLTHEPAIELAERLVGLAPEGLRHVFLADSGSISVEVALKLALQYQDACGRPERRRFLALRGGYHGDTFAAMSVCDPVDGMHAAFAPLASEQLFLPRPPAAERTIAGDWLYDEDELELWAARARRLAAEHAAELAGIICEPLLQGAGGMFIYPPRVLQVLREIADEHRMLLIVDEIATGFGRTGKLFAVEHAGIEPDIMCVGKALTGGYLSLAAMLCTNKIARVLASGGATAGSALLHGPTFMGNPLACAVACASLDLLTSPGAADSEPAPWQAQVARLERGLNSSLAGARKLPAVRQVRVLGGVGVIQLHEPVKVAEVTRAAVACGAWVRPFRDLVYVMPPYICTDGQLQTLGTALTGAVSEVHGG</sequence>
<evidence type="ECO:0000256" key="7">
    <source>
        <dbReference type="HAMAP-Rule" id="MF_00834"/>
    </source>
</evidence>